<evidence type="ECO:0000256" key="3">
    <source>
        <dbReference type="ARBA" id="ARBA00022692"/>
    </source>
</evidence>
<keyword evidence="5 6" id="KW-0472">Membrane</keyword>
<name>A0ABT8CA28_9BACT</name>
<keyword evidence="3 6" id="KW-0812">Transmembrane</keyword>
<evidence type="ECO:0000256" key="5">
    <source>
        <dbReference type="ARBA" id="ARBA00023136"/>
    </source>
</evidence>
<evidence type="ECO:0000256" key="2">
    <source>
        <dbReference type="ARBA" id="ARBA00022475"/>
    </source>
</evidence>
<feature type="transmembrane region" description="Helical" evidence="6">
    <location>
        <begin position="141"/>
        <end position="158"/>
    </location>
</feature>
<dbReference type="NCBIfam" id="NF037997">
    <property type="entry name" value="Na_Pi_symport"/>
    <property type="match status" value="1"/>
</dbReference>
<comment type="subcellular location">
    <subcellularLocation>
        <location evidence="1">Cell membrane</location>
        <topology evidence="1">Multi-pass membrane protein</topology>
    </subcellularLocation>
</comment>
<evidence type="ECO:0000256" key="1">
    <source>
        <dbReference type="ARBA" id="ARBA00004651"/>
    </source>
</evidence>
<reference evidence="8" key="1">
    <citation type="journal article" date="2019" name="Int. J. Syst. Evol. Microbiol.">
        <title>The Global Catalogue of Microorganisms (GCM) 10K type strain sequencing project: providing services to taxonomists for standard genome sequencing and annotation.</title>
        <authorList>
            <consortium name="The Broad Institute Genomics Platform"/>
            <consortium name="The Broad Institute Genome Sequencing Center for Infectious Disease"/>
            <person name="Wu L."/>
            <person name="Ma J."/>
        </authorList>
    </citation>
    <scope>NUCLEOTIDE SEQUENCE [LARGE SCALE GENOMIC DNA]</scope>
    <source>
        <strain evidence="8">CECT 7706</strain>
    </source>
</reference>
<dbReference type="Proteomes" id="UP001236663">
    <property type="component" value="Unassembled WGS sequence"/>
</dbReference>
<dbReference type="InterPro" id="IPR003841">
    <property type="entry name" value="Na/Pi_transpt"/>
</dbReference>
<evidence type="ECO:0000313" key="8">
    <source>
        <dbReference type="Proteomes" id="UP001236663"/>
    </source>
</evidence>
<feature type="transmembrane region" description="Helical" evidence="6">
    <location>
        <begin position="85"/>
        <end position="104"/>
    </location>
</feature>
<feature type="transmembrane region" description="Helical" evidence="6">
    <location>
        <begin position="178"/>
        <end position="203"/>
    </location>
</feature>
<keyword evidence="2" id="KW-1003">Cell membrane</keyword>
<dbReference type="RefSeq" id="WP_163386825.1">
    <property type="nucleotide sequence ID" value="NZ_JAUFQS010000010.1"/>
</dbReference>
<dbReference type="Pfam" id="PF02690">
    <property type="entry name" value="Na_Pi_cotrans"/>
    <property type="match status" value="2"/>
</dbReference>
<feature type="transmembrane region" description="Helical" evidence="6">
    <location>
        <begin position="249"/>
        <end position="274"/>
    </location>
</feature>
<protein>
    <submittedName>
        <fullName evidence="7">Na/Pi symporter</fullName>
    </submittedName>
</protein>
<feature type="transmembrane region" description="Helical" evidence="6">
    <location>
        <begin position="51"/>
        <end position="73"/>
    </location>
</feature>
<dbReference type="EMBL" id="JAUFQS010000010">
    <property type="protein sequence ID" value="MDN3688483.1"/>
    <property type="molecule type" value="Genomic_DNA"/>
</dbReference>
<dbReference type="PANTHER" id="PTHR10010:SF46">
    <property type="entry name" value="SODIUM-DEPENDENT PHOSPHATE TRANSPORT PROTEIN 2B"/>
    <property type="match status" value="1"/>
</dbReference>
<dbReference type="PANTHER" id="PTHR10010">
    <property type="entry name" value="SOLUTE CARRIER FAMILY 34 SODIUM PHOSPHATE , MEMBER 2-RELATED"/>
    <property type="match status" value="1"/>
</dbReference>
<evidence type="ECO:0000313" key="7">
    <source>
        <dbReference type="EMBL" id="MDN3688483.1"/>
    </source>
</evidence>
<keyword evidence="4 6" id="KW-1133">Transmembrane helix</keyword>
<keyword evidence="8" id="KW-1185">Reference proteome</keyword>
<comment type="caution">
    <text evidence="7">The sequence shown here is derived from an EMBL/GenBank/DDBJ whole genome shotgun (WGS) entry which is preliminary data.</text>
</comment>
<gene>
    <name evidence="7" type="ORF">QWZ15_11635</name>
</gene>
<sequence length="549" mass="61342">MQGVFNYWEFLAGIGLFLWGMSQLELAIKELAGNSFKNILHTYTDKAWKGILVGTLITAILQSSSLVTLMVLAFLGGGMLHLRNALGVVLGANLGTTFTAWIVATFGFKISVADFAFPFLAIGVMTYFLNNSRPFLKNTGVFLLGFGLLFLGLDYMKLAIDTYASAVELSAFREYGLWWYLVLGVVVTAMIQSSSAMIVIVLSGVNAQVIGTDHALSMIIGANIGTTFTLILGAVGGTADKKRLALANFGFNFLTGIFCFFWIDQLIFATIYVFDLRDPLMELVLLNSLINGLMILGFFPFLSPLEGWLKRRFRSDIPKGSSRFVKNVPLDLPSVALIALEKELDGVLKDTLKLVWKIIHKHKGPKKDASVWRKITFQPKNLLQDYQQLKDLEVELFQFVLSLQEKNLSPEEANRLSEMTHTLRLLVVGAKEFKDVVHNLKEMEDATEPFVGEVLADLQGEVKDFLTVFEEYHRLEKKDVLILKTVEEKLKSNYSALIHSLYSHLRNKKTDVSISTLANVIQQVFSGLGLIWEGIGSMQKIVPAELEKR</sequence>
<feature type="transmembrane region" description="Helical" evidence="6">
    <location>
        <begin position="110"/>
        <end position="129"/>
    </location>
</feature>
<accession>A0ABT8CA28</accession>
<feature type="transmembrane region" description="Helical" evidence="6">
    <location>
        <begin position="283"/>
        <end position="302"/>
    </location>
</feature>
<organism evidence="7 8">
    <name type="scientific">Cyclobacterium jeungdonense</name>
    <dbReference type="NCBI Taxonomy" id="708087"/>
    <lineage>
        <taxon>Bacteria</taxon>
        <taxon>Pseudomonadati</taxon>
        <taxon>Bacteroidota</taxon>
        <taxon>Cytophagia</taxon>
        <taxon>Cytophagales</taxon>
        <taxon>Cyclobacteriaceae</taxon>
        <taxon>Cyclobacterium</taxon>
    </lineage>
</organism>
<evidence type="ECO:0000256" key="6">
    <source>
        <dbReference type="SAM" id="Phobius"/>
    </source>
</evidence>
<evidence type="ECO:0000256" key="4">
    <source>
        <dbReference type="ARBA" id="ARBA00022989"/>
    </source>
</evidence>
<feature type="transmembrane region" description="Helical" evidence="6">
    <location>
        <begin position="215"/>
        <end position="237"/>
    </location>
</feature>
<proteinExistence type="predicted"/>